<evidence type="ECO:0000313" key="5">
    <source>
        <dbReference type="Proteomes" id="UP000249065"/>
    </source>
</evidence>
<gene>
    <name evidence="4" type="ORF">DOO78_23700</name>
</gene>
<evidence type="ECO:0000313" key="4">
    <source>
        <dbReference type="EMBL" id="RAI55953.1"/>
    </source>
</evidence>
<comment type="caution">
    <text evidence="4">The sequence shown here is derived from an EMBL/GenBank/DDBJ whole genome shotgun (WGS) entry which is preliminary data.</text>
</comment>
<name>A0A327M188_9PROT</name>
<evidence type="ECO:0000256" key="2">
    <source>
        <dbReference type="SAM" id="SignalP"/>
    </source>
</evidence>
<dbReference type="AlphaFoldDB" id="A0A327M188"/>
<dbReference type="InterPro" id="IPR006311">
    <property type="entry name" value="TAT_signal"/>
</dbReference>
<organism evidence="4 5">
    <name type="scientific">Roseicella frigidaeris</name>
    <dbReference type="NCBI Taxonomy" id="2230885"/>
    <lineage>
        <taxon>Bacteria</taxon>
        <taxon>Pseudomonadati</taxon>
        <taxon>Pseudomonadota</taxon>
        <taxon>Alphaproteobacteria</taxon>
        <taxon>Acetobacterales</taxon>
        <taxon>Roseomonadaceae</taxon>
        <taxon>Roseicella</taxon>
    </lineage>
</organism>
<keyword evidence="5" id="KW-1185">Reference proteome</keyword>
<dbReference type="RefSeq" id="WP_111472365.1">
    <property type="nucleotide sequence ID" value="NZ_QLIX01000030.1"/>
</dbReference>
<dbReference type="OrthoDB" id="9811153at2"/>
<dbReference type="PROSITE" id="PS51318">
    <property type="entry name" value="TAT"/>
    <property type="match status" value="1"/>
</dbReference>
<dbReference type="InterPro" id="IPR011051">
    <property type="entry name" value="RmlC_Cupin_sf"/>
</dbReference>
<proteinExistence type="predicted"/>
<reference evidence="5" key="1">
    <citation type="submission" date="2018-06" db="EMBL/GenBank/DDBJ databases">
        <authorList>
            <person name="Khan S.A."/>
        </authorList>
    </citation>
    <scope>NUCLEOTIDE SEQUENCE [LARGE SCALE GENOMIC DNA]</scope>
    <source>
        <strain evidence="5">DB-1506</strain>
    </source>
</reference>
<dbReference type="PANTHER" id="PTHR38599:SF1">
    <property type="entry name" value="CUPIN DOMAIN PROTEIN (AFU_ORTHOLOGUE AFUA_3G13620)"/>
    <property type="match status" value="1"/>
</dbReference>
<dbReference type="SUPFAM" id="SSF51182">
    <property type="entry name" value="RmlC-like cupins"/>
    <property type="match status" value="1"/>
</dbReference>
<feature type="compositionally biased region" description="Polar residues" evidence="1">
    <location>
        <begin position="37"/>
        <end position="46"/>
    </location>
</feature>
<dbReference type="Gene3D" id="2.60.120.10">
    <property type="entry name" value="Jelly Rolls"/>
    <property type="match status" value="1"/>
</dbReference>
<feature type="domain" description="Cupin type-2" evidence="3">
    <location>
        <begin position="64"/>
        <end position="122"/>
    </location>
</feature>
<evidence type="ECO:0000256" key="1">
    <source>
        <dbReference type="SAM" id="MobiDB-lite"/>
    </source>
</evidence>
<protein>
    <submittedName>
        <fullName evidence="4">Cupin domain-containing protein</fullName>
    </submittedName>
</protein>
<accession>A0A327M188</accession>
<dbReference type="EMBL" id="QLIX01000030">
    <property type="protein sequence ID" value="RAI55953.1"/>
    <property type="molecule type" value="Genomic_DNA"/>
</dbReference>
<sequence length="139" mass="14370">MAMRRGFLACALCSAAGLVATAVAGPALAQGQPPTPGGTTRKTLSTIDYPGDGKISILMTLDAPADTVIPRHTHPGIESSVVMEGELELEVQGQPTKRFAAGEGFQVPPGLPHGGRTVSRVRLAITYVVEKDKPLASPA</sequence>
<dbReference type="InterPro" id="IPR014710">
    <property type="entry name" value="RmlC-like_jellyroll"/>
</dbReference>
<dbReference type="PANTHER" id="PTHR38599">
    <property type="entry name" value="CUPIN DOMAIN PROTEIN (AFU_ORTHOLOGUE AFUA_3G13620)"/>
    <property type="match status" value="1"/>
</dbReference>
<dbReference type="Pfam" id="PF07883">
    <property type="entry name" value="Cupin_2"/>
    <property type="match status" value="1"/>
</dbReference>
<keyword evidence="2" id="KW-0732">Signal</keyword>
<feature type="signal peptide" evidence="2">
    <location>
        <begin position="1"/>
        <end position="29"/>
    </location>
</feature>
<feature type="region of interest" description="Disordered" evidence="1">
    <location>
        <begin position="27"/>
        <end position="46"/>
    </location>
</feature>
<evidence type="ECO:0000259" key="3">
    <source>
        <dbReference type="Pfam" id="PF07883"/>
    </source>
</evidence>
<feature type="chain" id="PRO_5016245571" evidence="2">
    <location>
        <begin position="30"/>
        <end position="139"/>
    </location>
</feature>
<dbReference type="InterPro" id="IPR013096">
    <property type="entry name" value="Cupin_2"/>
</dbReference>
<dbReference type="Proteomes" id="UP000249065">
    <property type="component" value="Unassembled WGS sequence"/>
</dbReference>